<dbReference type="GO" id="GO:0046872">
    <property type="term" value="F:metal ion binding"/>
    <property type="evidence" value="ECO:0007669"/>
    <property type="project" value="InterPro"/>
</dbReference>
<evidence type="ECO:0000256" key="4">
    <source>
        <dbReference type="PROSITE-ProRule" id="PRU00409"/>
    </source>
</evidence>
<accession>A0A516RH65</accession>
<sequence length="406" mass="42099">MSEGSGPAVAIIAGTPQLVDAARSLGVRTVFAYAADGPRPRAADAADHAVAVDLEDDGAVLAALAPFHELYRIDRVLSLTERGLLPAAAAAEGLGVPGNSLGTVRLLQDKRRMRELLGARGLSPVRSRSLTSAAGLADFCREVGGPAILKPAGGSASKAVCRVAGPEDAGAAWQRFTAAGGTEPLAEEFLDGPEISVEAFSHQGRHTIVAITDKQILPSFVEAGHTMPSALPPATLKRAAELTLAFLDAVELREGPSHTEVKVTGRGPRVIESHNRVGGDKIRELTRRAYGVDLVGLTVGCPLGLLPAPSEPLARGGAAIRFLTPAPGTVRRVRTPDVHDTAAVVEVEVGVGDVIGPVRHSGDRAGYVLTDGTDAADAARRCEHLARQVLIEVDGAAHASDRPAED</sequence>
<dbReference type="InterPro" id="IPR041472">
    <property type="entry name" value="BL00235/CARNS1_N"/>
</dbReference>
<dbReference type="Pfam" id="PF13535">
    <property type="entry name" value="ATP-grasp_4"/>
    <property type="match status" value="1"/>
</dbReference>
<dbReference type="SUPFAM" id="SSF56059">
    <property type="entry name" value="Glutathione synthetase ATP-binding domain-like"/>
    <property type="match status" value="1"/>
</dbReference>
<feature type="domain" description="ATP-grasp" evidence="5">
    <location>
        <begin position="114"/>
        <end position="303"/>
    </location>
</feature>
<dbReference type="GO" id="GO:0005524">
    <property type="term" value="F:ATP binding"/>
    <property type="evidence" value="ECO:0007669"/>
    <property type="project" value="UniProtKB-UniRule"/>
</dbReference>
<dbReference type="Proteomes" id="UP000316806">
    <property type="component" value="Chromosome"/>
</dbReference>
<dbReference type="InterPro" id="IPR040570">
    <property type="entry name" value="LAL_C2"/>
</dbReference>
<organism evidence="6 7">
    <name type="scientific">Streptomyces spectabilis</name>
    <dbReference type="NCBI Taxonomy" id="68270"/>
    <lineage>
        <taxon>Bacteria</taxon>
        <taxon>Bacillati</taxon>
        <taxon>Actinomycetota</taxon>
        <taxon>Actinomycetes</taxon>
        <taxon>Kitasatosporales</taxon>
        <taxon>Streptomycetaceae</taxon>
        <taxon>Streptomyces</taxon>
    </lineage>
</organism>
<evidence type="ECO:0000256" key="2">
    <source>
        <dbReference type="ARBA" id="ARBA00022741"/>
    </source>
</evidence>
<protein>
    <submittedName>
        <fullName evidence="6">ATP-grasp domain-containing protein</fullName>
    </submittedName>
</protein>
<dbReference type="Pfam" id="PF18130">
    <property type="entry name" value="ATPgrasp_N"/>
    <property type="match status" value="1"/>
</dbReference>
<proteinExistence type="predicted"/>
<evidence type="ECO:0000313" key="6">
    <source>
        <dbReference type="EMBL" id="QDQ15001.1"/>
    </source>
</evidence>
<evidence type="ECO:0000313" key="7">
    <source>
        <dbReference type="Proteomes" id="UP000316806"/>
    </source>
</evidence>
<dbReference type="EMBL" id="CP040916">
    <property type="protein sequence ID" value="QDQ15001.1"/>
    <property type="molecule type" value="Genomic_DNA"/>
</dbReference>
<evidence type="ECO:0000256" key="1">
    <source>
        <dbReference type="ARBA" id="ARBA00022598"/>
    </source>
</evidence>
<dbReference type="Pfam" id="PF18603">
    <property type="entry name" value="LAL_C2"/>
    <property type="match status" value="1"/>
</dbReference>
<dbReference type="InterPro" id="IPR052032">
    <property type="entry name" value="ATP-dep_AA_Ligase"/>
</dbReference>
<dbReference type="GO" id="GO:0016874">
    <property type="term" value="F:ligase activity"/>
    <property type="evidence" value="ECO:0007669"/>
    <property type="project" value="UniProtKB-KW"/>
</dbReference>
<dbReference type="Gene3D" id="3.40.50.20">
    <property type="match status" value="1"/>
</dbReference>
<evidence type="ECO:0000259" key="5">
    <source>
        <dbReference type="PROSITE" id="PS50975"/>
    </source>
</evidence>
<evidence type="ECO:0000256" key="3">
    <source>
        <dbReference type="ARBA" id="ARBA00022840"/>
    </source>
</evidence>
<reference evidence="6 7" key="1">
    <citation type="journal article" date="2019" name="J. Ind. Microbiol. Biotechnol.">
        <title>The complete genomic sequence of Streptomyces spectabilis NRRL-2792 and identification of secondary metabolite biosynthetic gene clusters.</title>
        <authorList>
            <person name="Sinha A."/>
            <person name="Phillips-Salemka S."/>
            <person name="Niraula T.A."/>
            <person name="Short K.A."/>
            <person name="Niraula N.P."/>
        </authorList>
    </citation>
    <scope>NUCLEOTIDE SEQUENCE [LARGE SCALE GENOMIC DNA]</scope>
    <source>
        <strain evidence="6 7">NRRL 2792</strain>
    </source>
</reference>
<keyword evidence="3 4" id="KW-0067">ATP-binding</keyword>
<gene>
    <name evidence="6" type="ORF">FH965_34325</name>
</gene>
<dbReference type="PROSITE" id="PS50975">
    <property type="entry name" value="ATP_GRASP"/>
    <property type="match status" value="1"/>
</dbReference>
<keyword evidence="2 4" id="KW-0547">Nucleotide-binding</keyword>
<dbReference type="RefSeq" id="WP_144322205.1">
    <property type="nucleotide sequence ID" value="NZ_CP040916.1"/>
</dbReference>
<dbReference type="AlphaFoldDB" id="A0A516RH65"/>
<dbReference type="PANTHER" id="PTHR43585:SF2">
    <property type="entry name" value="ATP-GRASP ENZYME FSQD"/>
    <property type="match status" value="1"/>
</dbReference>
<name>A0A516RH65_STRST</name>
<dbReference type="Gene3D" id="3.30.470.20">
    <property type="entry name" value="ATP-grasp fold, B domain"/>
    <property type="match status" value="1"/>
</dbReference>
<dbReference type="InterPro" id="IPR011761">
    <property type="entry name" value="ATP-grasp"/>
</dbReference>
<keyword evidence="1" id="KW-0436">Ligase</keyword>
<dbReference type="PANTHER" id="PTHR43585">
    <property type="entry name" value="FUMIPYRROLE BIOSYNTHESIS PROTEIN C"/>
    <property type="match status" value="1"/>
</dbReference>